<reference evidence="1 2" key="1">
    <citation type="submission" date="2018-06" db="EMBL/GenBank/DDBJ databases">
        <title>Noncontiguous genome sequence of Ruminococcaceae bacterium ASD2818.</title>
        <authorList>
            <person name="Chaplin A.V."/>
            <person name="Sokolova S.R."/>
            <person name="Kochetkova T.O."/>
            <person name="Goltsov A.Y."/>
            <person name="Trofimov D.Y."/>
            <person name="Efimov B.A."/>
        </authorList>
    </citation>
    <scope>NUCLEOTIDE SEQUENCE [LARGE SCALE GENOMIC DNA]</scope>
    <source>
        <strain evidence="1 2">ASD2818</strain>
    </source>
</reference>
<dbReference type="Proteomes" id="UP000249377">
    <property type="component" value="Unassembled WGS sequence"/>
</dbReference>
<keyword evidence="2" id="KW-1185">Reference proteome</keyword>
<dbReference type="RefSeq" id="WP_112333718.1">
    <property type="nucleotide sequence ID" value="NZ_JADPHD010000024.1"/>
</dbReference>
<name>A0A328U8H0_9FIRM</name>
<evidence type="ECO:0000313" key="2">
    <source>
        <dbReference type="Proteomes" id="UP000249377"/>
    </source>
</evidence>
<organism evidence="1 2">
    <name type="scientific">Hydrogeniiclostridium mannosilyticum</name>
    <dbReference type="NCBI Taxonomy" id="2764322"/>
    <lineage>
        <taxon>Bacteria</taxon>
        <taxon>Bacillati</taxon>
        <taxon>Bacillota</taxon>
        <taxon>Clostridia</taxon>
        <taxon>Eubacteriales</taxon>
        <taxon>Acutalibacteraceae</taxon>
        <taxon>Hydrogeniiclostridium</taxon>
    </lineage>
</organism>
<proteinExistence type="predicted"/>
<protein>
    <submittedName>
        <fullName evidence="1">Uncharacterized protein</fullName>
    </submittedName>
</protein>
<accession>A0A328U8H0</accession>
<comment type="caution">
    <text evidence="1">The sequence shown here is derived from an EMBL/GenBank/DDBJ whole genome shotgun (WGS) entry which is preliminary data.</text>
</comment>
<sequence length="98" mass="11281">MKACKIADKIICSMCRDFIEQGNQFSCASKLVTLFPKEPPHLVHAAIRMLDSDGLLSVHYSNNEPCEIALKIQSIQECDENTMLKKGYRFVKEIRDWF</sequence>
<dbReference type="AlphaFoldDB" id="A0A328U8H0"/>
<evidence type="ECO:0000313" key="1">
    <source>
        <dbReference type="EMBL" id="RAQ22115.1"/>
    </source>
</evidence>
<gene>
    <name evidence="1" type="ORF">DPQ25_13585</name>
</gene>
<dbReference type="EMBL" id="QLYR01000016">
    <property type="protein sequence ID" value="RAQ22115.1"/>
    <property type="molecule type" value="Genomic_DNA"/>
</dbReference>